<dbReference type="InterPro" id="IPR050333">
    <property type="entry name" value="SLRP"/>
</dbReference>
<dbReference type="Proteomes" id="UP000678499">
    <property type="component" value="Unassembled WGS sequence"/>
</dbReference>
<protein>
    <recommendedName>
        <fullName evidence="4">Disease resistance R13L4/SHOC-2-like LRR domain-containing protein</fullName>
    </recommendedName>
</protein>
<organism evidence="5">
    <name type="scientific">Notodromas monacha</name>
    <dbReference type="NCBI Taxonomy" id="399045"/>
    <lineage>
        <taxon>Eukaryota</taxon>
        <taxon>Metazoa</taxon>
        <taxon>Ecdysozoa</taxon>
        <taxon>Arthropoda</taxon>
        <taxon>Crustacea</taxon>
        <taxon>Oligostraca</taxon>
        <taxon>Ostracoda</taxon>
        <taxon>Podocopa</taxon>
        <taxon>Podocopida</taxon>
        <taxon>Cypridocopina</taxon>
        <taxon>Cypridoidea</taxon>
        <taxon>Cyprididae</taxon>
        <taxon>Notodromas</taxon>
    </lineage>
</organism>
<feature type="transmembrane region" description="Helical" evidence="3">
    <location>
        <begin position="1075"/>
        <end position="1094"/>
    </location>
</feature>
<dbReference type="SMART" id="SM00365">
    <property type="entry name" value="LRR_SD22"/>
    <property type="match status" value="8"/>
</dbReference>
<dbReference type="SMART" id="SM00369">
    <property type="entry name" value="LRR_TYP"/>
    <property type="match status" value="17"/>
</dbReference>
<feature type="domain" description="Disease resistance R13L4/SHOC-2-like LRR" evidence="4">
    <location>
        <begin position="664"/>
        <end position="915"/>
    </location>
</feature>
<name>A0A7R9BI99_9CRUS</name>
<evidence type="ECO:0000313" key="6">
    <source>
        <dbReference type="Proteomes" id="UP000678499"/>
    </source>
</evidence>
<accession>A0A7R9BI99</accession>
<dbReference type="Pfam" id="PF13306">
    <property type="entry name" value="LRR_5"/>
    <property type="match status" value="1"/>
</dbReference>
<dbReference type="InterPro" id="IPR003591">
    <property type="entry name" value="Leu-rich_rpt_typical-subtyp"/>
</dbReference>
<keyword evidence="3" id="KW-1133">Transmembrane helix</keyword>
<keyword evidence="3" id="KW-0472">Membrane</keyword>
<dbReference type="SUPFAM" id="SSF52058">
    <property type="entry name" value="L domain-like"/>
    <property type="match status" value="4"/>
</dbReference>
<dbReference type="PANTHER" id="PTHR45712">
    <property type="entry name" value="AGAP008170-PA"/>
    <property type="match status" value="1"/>
</dbReference>
<dbReference type="PANTHER" id="PTHR45712:SF22">
    <property type="entry name" value="INSULIN-LIKE GROWTH FACTOR-BINDING PROTEIN COMPLEX ACID LABILE SUBUNIT"/>
    <property type="match status" value="1"/>
</dbReference>
<evidence type="ECO:0000313" key="5">
    <source>
        <dbReference type="EMBL" id="CAD7275577.1"/>
    </source>
</evidence>
<dbReference type="Gene3D" id="3.80.10.10">
    <property type="entry name" value="Ribonuclease Inhibitor"/>
    <property type="match status" value="7"/>
</dbReference>
<evidence type="ECO:0000256" key="3">
    <source>
        <dbReference type="SAM" id="Phobius"/>
    </source>
</evidence>
<evidence type="ECO:0000256" key="2">
    <source>
        <dbReference type="ARBA" id="ARBA00022737"/>
    </source>
</evidence>
<dbReference type="EMBL" id="CAJPEX010000444">
    <property type="protein sequence ID" value="CAG0915729.1"/>
    <property type="molecule type" value="Genomic_DNA"/>
</dbReference>
<gene>
    <name evidence="5" type="ORF">NMOB1V02_LOCUS3367</name>
</gene>
<dbReference type="EMBL" id="OA882481">
    <property type="protein sequence ID" value="CAD7275577.1"/>
    <property type="molecule type" value="Genomic_DNA"/>
</dbReference>
<keyword evidence="1" id="KW-0433">Leucine-rich repeat</keyword>
<dbReference type="InterPro" id="IPR026906">
    <property type="entry name" value="LRR_5"/>
</dbReference>
<dbReference type="OrthoDB" id="1111193at2759"/>
<dbReference type="InterPro" id="IPR032675">
    <property type="entry name" value="LRR_dom_sf"/>
</dbReference>
<dbReference type="InterPro" id="IPR055414">
    <property type="entry name" value="LRR_R13L4/SHOC2-like"/>
</dbReference>
<dbReference type="Pfam" id="PF23598">
    <property type="entry name" value="LRR_14"/>
    <property type="match status" value="1"/>
</dbReference>
<evidence type="ECO:0000256" key="1">
    <source>
        <dbReference type="ARBA" id="ARBA00022614"/>
    </source>
</evidence>
<dbReference type="InterPro" id="IPR001611">
    <property type="entry name" value="Leu-rich_rpt"/>
</dbReference>
<proteinExistence type="predicted"/>
<sequence>MISFSAGNLISELKEKDFGTGSLSTSLRVLRLASNSLTRLPQNAFKGLVALESLDVRDNSIMFIHDETFNMGPLALKSLDLSGNLLAKPPFQALGAYKELQLLDLSRNSITTPYDVHFQNFQDVNVTTLTGNPLMAIGPEAFKNARVKEIVVNYTNLWYLTQDSFDGLQADLTSLDLSFNNLTQLPRKLLERHERLHSLSLRGNRLDEIPTADQNGGFQYTLRSLDFGGERMPGIKTKADLKKMRNLRRLGFSLGGKQVLTQDALVGVSPAVLHLDLTKNRLKRIEPEAFKPVPTLKTLDLSDNMLEDLHVLTFAGLSQSLETLLMRRSLAKPASWPRKFFAGFTSLVTLDLRANGITHLDAEDFADMGSLKQINLDLNFISRLPAELFSPAHTPVIEVVSFKYNYLQEIPSMAFAKLDHLREVLLSENRIDVIEKKAFSDLDRIQYIDLSNNFNERLVDNVWQNLPRLELLSLKNNGMRDLNFDAMEQVGNLANFRFDVSENQLRNLTIPGEAPSWRNHFNVKFLNASRNEIVYVSDEFFDGVGNNLISLDLSHNSLAELRRSVAGKKPYLQLLNINHNAIKKIRRDATEGSWNLLEIHAANNIIEDIPEDFFRNKTRLRVVNLSGNKLTAAPPGLLDNNRLEVLLAANNLVDRFPDFSLKPMPTLRVLDVSGNKIEHIRATDIVSLRNLISLDVSDNRLEGLDAGVFGSFHRIRVLDLSGNPLLGDAFSPAMLENLEELEELSLADAGLENITLPTLNNLLSLNASGNELFELESQTLGQTPNLKQLDISRNNLTSLDSGGWMMIPFLRQLRASGNPVTVLQNSSLVGLQRLQLLDLRELPLEDLETGALAILPGLQVLLVSNYPEAGEEALGKALAGVSGLEKLVVDIIQDPKLGNMFPAAAPSTLRDLEISGKSLVSFKTSAFSGITSPALKITVKETNIEILPVQLFEHTGRVYSLQLDLRDTKLSHVGDPQRKPGSGSSYRVHPTWLDDLRIGGSSWRCDCGIGWMDDWLSSDREVPCKIGVDWYMTAPADCPSIVATFRSAKCRRDGKSVLRSFLDDMDCSEAATSGAAASVLVFAAAAAHLLLMGLHRA</sequence>
<reference evidence="5" key="1">
    <citation type="submission" date="2020-11" db="EMBL/GenBank/DDBJ databases">
        <authorList>
            <person name="Tran Van P."/>
        </authorList>
    </citation>
    <scope>NUCLEOTIDE SEQUENCE</scope>
</reference>
<keyword evidence="6" id="KW-1185">Reference proteome</keyword>
<keyword evidence="2" id="KW-0677">Repeat</keyword>
<dbReference type="Pfam" id="PF13855">
    <property type="entry name" value="LRR_8"/>
    <property type="match status" value="4"/>
</dbReference>
<dbReference type="SMART" id="SM00364">
    <property type="entry name" value="LRR_BAC"/>
    <property type="match status" value="7"/>
</dbReference>
<keyword evidence="3" id="KW-0812">Transmembrane</keyword>
<dbReference type="PROSITE" id="PS51450">
    <property type="entry name" value="LRR"/>
    <property type="match status" value="3"/>
</dbReference>
<evidence type="ECO:0000259" key="4">
    <source>
        <dbReference type="Pfam" id="PF23598"/>
    </source>
</evidence>
<dbReference type="AlphaFoldDB" id="A0A7R9BI99"/>